<keyword evidence="2" id="KW-0540">Nuclease</keyword>
<dbReference type="Pfam" id="PF01844">
    <property type="entry name" value="HNH"/>
    <property type="match status" value="1"/>
</dbReference>
<dbReference type="GO" id="GO:0003676">
    <property type="term" value="F:nucleic acid binding"/>
    <property type="evidence" value="ECO:0007669"/>
    <property type="project" value="InterPro"/>
</dbReference>
<dbReference type="GO" id="GO:0004519">
    <property type="term" value="F:endonuclease activity"/>
    <property type="evidence" value="ECO:0007669"/>
    <property type="project" value="UniProtKB-KW"/>
</dbReference>
<accession>A0A502GA38</accession>
<evidence type="ECO:0000313" key="2">
    <source>
        <dbReference type="EMBL" id="TPG58180.1"/>
    </source>
</evidence>
<reference evidence="2 3" key="1">
    <citation type="journal article" date="2019" name="Environ. Microbiol.">
        <title>Species interactions and distinct microbial communities in high Arctic permafrost affected cryosols are associated with the CH4 and CO2 gas fluxes.</title>
        <authorList>
            <person name="Altshuler I."/>
            <person name="Hamel J."/>
            <person name="Turney S."/>
            <person name="Magnuson E."/>
            <person name="Levesque R."/>
            <person name="Greer C."/>
            <person name="Whyte L.G."/>
        </authorList>
    </citation>
    <scope>NUCLEOTIDE SEQUENCE [LARGE SCALE GENOMIC DNA]</scope>
    <source>
        <strain evidence="2 3">S9.3B</strain>
    </source>
</reference>
<dbReference type="GO" id="GO:0008270">
    <property type="term" value="F:zinc ion binding"/>
    <property type="evidence" value="ECO:0007669"/>
    <property type="project" value="InterPro"/>
</dbReference>
<dbReference type="InterPro" id="IPR002711">
    <property type="entry name" value="HNH"/>
</dbReference>
<keyword evidence="2" id="KW-0378">Hydrolase</keyword>
<comment type="caution">
    <text evidence="2">The sequence shown here is derived from an EMBL/GenBank/DDBJ whole genome shotgun (WGS) entry which is preliminary data.</text>
</comment>
<dbReference type="SMART" id="SM00507">
    <property type="entry name" value="HNHc"/>
    <property type="match status" value="1"/>
</dbReference>
<name>A0A502GA38_9PROT</name>
<evidence type="ECO:0000313" key="3">
    <source>
        <dbReference type="Proteomes" id="UP000317078"/>
    </source>
</evidence>
<sequence length="372" mass="41627">MNAASIERSSMIMDAKAFIDQRVFSPALNSQVISGEVKAVVRNSRSWVNQFRRVGDLLQYFDRFKGEGTSKAFIALRQAGLSTFEDVLPEFYEKFEPWRSDCTRLDDFVVGQIYSPRSILAFAGVYDSRAGGILPIGKVGTHRAVFIKATMTGGKYNNTWLPDGTSLKYYLKSIQGNFGDHYQDNQSISKYPDIPIYAFTRNKKDDNFKFSGIFKSVRIHIDPDQSKWFELHRSDVAGHEILTSEDQYFRSFDQLVAIASASSSEERARRLAAAPKKPKRRMIVSYNFERNADVVAEVLAQAAGICGGCGSEAPFTRNSDGTPYLEVHHRRPLAAGGADCVENAIALCPNCHRREHNGPARWPWLGVSAGRS</sequence>
<keyword evidence="2" id="KW-0255">Endonuclease</keyword>
<organism evidence="2 3">
    <name type="scientific">Muricoccus nepalensis</name>
    <dbReference type="NCBI Taxonomy" id="1854500"/>
    <lineage>
        <taxon>Bacteria</taxon>
        <taxon>Pseudomonadati</taxon>
        <taxon>Pseudomonadota</taxon>
        <taxon>Alphaproteobacteria</taxon>
        <taxon>Acetobacterales</taxon>
        <taxon>Roseomonadaceae</taxon>
        <taxon>Muricoccus</taxon>
    </lineage>
</organism>
<protein>
    <submittedName>
        <fullName evidence="2">HNH endonuclease</fullName>
    </submittedName>
</protein>
<dbReference type="Gene3D" id="1.10.30.50">
    <property type="match status" value="1"/>
</dbReference>
<gene>
    <name evidence="2" type="ORF">EAH89_09500</name>
</gene>
<dbReference type="AlphaFoldDB" id="A0A502GA38"/>
<evidence type="ECO:0000259" key="1">
    <source>
        <dbReference type="SMART" id="SM00507"/>
    </source>
</evidence>
<keyword evidence="3" id="KW-1185">Reference proteome</keyword>
<dbReference type="Proteomes" id="UP000317078">
    <property type="component" value="Unassembled WGS sequence"/>
</dbReference>
<proteinExistence type="predicted"/>
<dbReference type="EMBL" id="RCZP01000006">
    <property type="protein sequence ID" value="TPG58180.1"/>
    <property type="molecule type" value="Genomic_DNA"/>
</dbReference>
<dbReference type="CDD" id="cd00085">
    <property type="entry name" value="HNHc"/>
    <property type="match status" value="1"/>
</dbReference>
<dbReference type="InterPro" id="IPR003615">
    <property type="entry name" value="HNH_nuc"/>
</dbReference>
<dbReference type="OrthoDB" id="7220022at2"/>
<feature type="domain" description="HNH nuclease" evidence="1">
    <location>
        <begin position="294"/>
        <end position="353"/>
    </location>
</feature>